<dbReference type="AlphaFoldDB" id="A0A4Z0KJQ4"/>
<sequence>MSITLNRIDPQGSDREALIEFFTSNDFPFHVRSGPWTRVQVEDHIEAGDFCNVDTAAYWLDDDVMGRVGFLRFEDLQDDTAMFERAGWTKEAHYRRAWPTADGHARDTVAYAILRVEWEHGTAVGFLGI</sequence>
<dbReference type="EMBL" id="RHFF01000007">
    <property type="protein sequence ID" value="TGD39086.1"/>
    <property type="molecule type" value="Genomic_DNA"/>
</dbReference>
<proteinExistence type="predicted"/>
<evidence type="ECO:0008006" key="3">
    <source>
        <dbReference type="Google" id="ProtNLM"/>
    </source>
</evidence>
<gene>
    <name evidence="1" type="ORF">EB834_09030</name>
</gene>
<comment type="caution">
    <text evidence="1">The sequence shown here is derived from an EMBL/GenBank/DDBJ whole genome shotgun (WGS) entry which is preliminary data.</text>
</comment>
<name>A0A4Z0KJQ4_BREAU</name>
<organism evidence="1 2">
    <name type="scientific">Brevibacterium aurantiacum</name>
    <dbReference type="NCBI Taxonomy" id="273384"/>
    <lineage>
        <taxon>Bacteria</taxon>
        <taxon>Bacillati</taxon>
        <taxon>Actinomycetota</taxon>
        <taxon>Actinomycetes</taxon>
        <taxon>Micrococcales</taxon>
        <taxon>Brevibacteriaceae</taxon>
        <taxon>Brevibacterium</taxon>
    </lineage>
</organism>
<accession>A0A4Z0KJQ4</accession>
<evidence type="ECO:0000313" key="1">
    <source>
        <dbReference type="EMBL" id="TGD39086.1"/>
    </source>
</evidence>
<evidence type="ECO:0000313" key="2">
    <source>
        <dbReference type="Proteomes" id="UP000297736"/>
    </source>
</evidence>
<reference evidence="1 2" key="1">
    <citation type="submission" date="2018-10" db="EMBL/GenBank/DDBJ databases">
        <title>Brevibacterium genomes from Austrain hard cheese rinds.</title>
        <authorList>
            <person name="Anast J.M."/>
            <person name="Dzieciol M."/>
            <person name="Schultz D.L."/>
            <person name="Mann E."/>
            <person name="Wagner M."/>
            <person name="Schmitz-Esser S."/>
        </authorList>
    </citation>
    <scope>NUCLEOTIDE SEQUENCE [LARGE SCALE GENOMIC DNA]</scope>
    <source>
        <strain evidence="1 2">L261</strain>
    </source>
</reference>
<dbReference type="RefSeq" id="WP_135447249.1">
    <property type="nucleotide sequence ID" value="NZ_JBQDCY010000114.1"/>
</dbReference>
<protein>
    <recommendedName>
        <fullName evidence="3">N-acetyltransferase</fullName>
    </recommendedName>
</protein>
<dbReference type="Proteomes" id="UP000297736">
    <property type="component" value="Unassembled WGS sequence"/>
</dbReference>
<dbReference type="Gene3D" id="3.40.630.30">
    <property type="match status" value="1"/>
</dbReference>